<protein>
    <recommendedName>
        <fullName evidence="3">Peptidase C39-like domain-containing protein</fullName>
    </recommendedName>
</protein>
<evidence type="ECO:0000313" key="2">
    <source>
        <dbReference type="Proteomes" id="UP000183667"/>
    </source>
</evidence>
<dbReference type="AlphaFoldDB" id="A0ABD6QAW4"/>
<gene>
    <name evidence="1" type="ORF">BGV66_01470</name>
</gene>
<proteinExistence type="predicted"/>
<evidence type="ECO:0008006" key="3">
    <source>
        <dbReference type="Google" id="ProtNLM"/>
    </source>
</evidence>
<accession>A0ABD6QAW4</accession>
<reference evidence="2" key="1">
    <citation type="submission" date="2016-08" db="EMBL/GenBank/DDBJ databases">
        <title>Population biology and virulence potential of Burkholderia ubonensis.</title>
        <authorList>
            <person name="Price E.P."/>
            <person name="Currie B.J."/>
            <person name="Wagner D.M."/>
        </authorList>
    </citation>
    <scope>NUCLEOTIDE SEQUENCE [LARGE SCALE GENOMIC DNA]</scope>
    <source>
        <strain evidence="2">MSMB0103</strain>
    </source>
</reference>
<sequence length="216" mass="23275">MLIQKFHSGILLGQQPALAKSRHPFFSRQGHWDGAGTLHCVAMALALLGKLTDPVYLPYHGNGPEQMLWDDAWPHYLTGLTLAELASFVDDLNLGVRPATCTATRIELLRFVECELQAGSPVILGWRQRHPMNRHAALVVGIEGRQNGLAFEPHALLLLDPAGDTPGLAAFNARLDMHGSNLIRYRSPSAARAVSLVGALSIRAGNPPAISAVADA</sequence>
<comment type="caution">
    <text evidence="1">The sequence shown here is derived from an EMBL/GenBank/DDBJ whole genome shotgun (WGS) entry which is preliminary data.</text>
</comment>
<dbReference type="Proteomes" id="UP000183667">
    <property type="component" value="Unassembled WGS sequence"/>
</dbReference>
<evidence type="ECO:0000313" key="1">
    <source>
        <dbReference type="EMBL" id="OJA51106.1"/>
    </source>
</evidence>
<dbReference type="EMBL" id="MEAU01000001">
    <property type="protein sequence ID" value="OJA51106.1"/>
    <property type="molecule type" value="Genomic_DNA"/>
</dbReference>
<dbReference type="RefSeq" id="WP_071766770.1">
    <property type="nucleotide sequence ID" value="NZ_MEAU01000001.1"/>
</dbReference>
<name>A0ABD6QAW4_9BURK</name>
<organism evidence="1 2">
    <name type="scientific">Burkholderia ubonensis</name>
    <dbReference type="NCBI Taxonomy" id="101571"/>
    <lineage>
        <taxon>Bacteria</taxon>
        <taxon>Pseudomonadati</taxon>
        <taxon>Pseudomonadota</taxon>
        <taxon>Betaproteobacteria</taxon>
        <taxon>Burkholderiales</taxon>
        <taxon>Burkholderiaceae</taxon>
        <taxon>Burkholderia</taxon>
        <taxon>Burkholderia cepacia complex</taxon>
    </lineage>
</organism>